<dbReference type="EMBL" id="CP121252">
    <property type="protein sequence ID" value="WFP17844.1"/>
    <property type="molecule type" value="Genomic_DNA"/>
</dbReference>
<dbReference type="Proteomes" id="UP001219037">
    <property type="component" value="Chromosome"/>
</dbReference>
<proteinExistence type="predicted"/>
<gene>
    <name evidence="2" type="ORF">P8192_07080</name>
</gene>
<keyword evidence="1" id="KW-0472">Membrane</keyword>
<evidence type="ECO:0000313" key="2">
    <source>
        <dbReference type="EMBL" id="WFP17844.1"/>
    </source>
</evidence>
<keyword evidence="1" id="KW-1133">Transmembrane helix</keyword>
<name>A0ABY8H9M0_9MICC</name>
<accession>A0ABY8H9M0</accession>
<evidence type="ECO:0000256" key="1">
    <source>
        <dbReference type="SAM" id="Phobius"/>
    </source>
</evidence>
<organism evidence="2 3">
    <name type="scientific">Citricoccus muralis</name>
    <dbReference type="NCBI Taxonomy" id="169134"/>
    <lineage>
        <taxon>Bacteria</taxon>
        <taxon>Bacillati</taxon>
        <taxon>Actinomycetota</taxon>
        <taxon>Actinomycetes</taxon>
        <taxon>Micrococcales</taxon>
        <taxon>Micrococcaceae</taxon>
        <taxon>Citricoccus</taxon>
    </lineage>
</organism>
<keyword evidence="3" id="KW-1185">Reference proteome</keyword>
<feature type="transmembrane region" description="Helical" evidence="1">
    <location>
        <begin position="89"/>
        <end position="108"/>
    </location>
</feature>
<feature type="transmembrane region" description="Helical" evidence="1">
    <location>
        <begin position="39"/>
        <end position="59"/>
    </location>
</feature>
<reference evidence="2 3" key="1">
    <citation type="submission" date="2023-04" db="EMBL/GenBank/DDBJ databases">
        <title>Funneling lignin-derived compounds into biodiesel using alkali-halophilic Citricoccus sp. P2.</title>
        <authorList>
            <person name="Luo C.-B."/>
        </authorList>
    </citation>
    <scope>NUCLEOTIDE SEQUENCE [LARGE SCALE GENOMIC DNA]</scope>
    <source>
        <strain evidence="2 3">P2</strain>
    </source>
</reference>
<dbReference type="RefSeq" id="WP_278159602.1">
    <property type="nucleotide sequence ID" value="NZ_CP121252.1"/>
</dbReference>
<sequence>MSEAMTMSVTTKRLRGAVLMGATTAVATAIPLGRLPLGRTAAVSAALGAAAMGAGLLVARARDASTPVATSDHEAPATGPHRSRTIQGVAILTVAAGAVASFGMTTSVLADRWIEKGVRALGSQHPRLWMIAGAGVLGTMLEWFDQPAPSSDSPAASPEA</sequence>
<keyword evidence="1" id="KW-0812">Transmembrane</keyword>
<evidence type="ECO:0000313" key="3">
    <source>
        <dbReference type="Proteomes" id="UP001219037"/>
    </source>
</evidence>
<protein>
    <submittedName>
        <fullName evidence="2">Uncharacterized protein</fullName>
    </submittedName>
</protein>